<sequence>MKTSEALRGGAEYIGKNGHFKGSLIDGDGSVLDRALAGAPACLIGSAIAHMELSDAYDHDIVDRIYGAHHNLYDTPAPVFNDAQSTTASDAIIRMNQLANHFEELGD</sequence>
<organism evidence="1 2">
    <name type="scientific">Glycomyces mayteni</name>
    <dbReference type="NCBI Taxonomy" id="543887"/>
    <lineage>
        <taxon>Bacteria</taxon>
        <taxon>Bacillati</taxon>
        <taxon>Actinomycetota</taxon>
        <taxon>Actinomycetes</taxon>
        <taxon>Glycomycetales</taxon>
        <taxon>Glycomycetaceae</taxon>
        <taxon>Glycomyces</taxon>
    </lineage>
</organism>
<evidence type="ECO:0000313" key="1">
    <source>
        <dbReference type="EMBL" id="MFC6956039.1"/>
    </source>
</evidence>
<comment type="caution">
    <text evidence="1">The sequence shown here is derived from an EMBL/GenBank/DDBJ whole genome shotgun (WGS) entry which is preliminary data.</text>
</comment>
<name>A0ABW2D4X1_9ACTN</name>
<reference evidence="2" key="1">
    <citation type="journal article" date="2019" name="Int. J. Syst. Evol. Microbiol.">
        <title>The Global Catalogue of Microorganisms (GCM) 10K type strain sequencing project: providing services to taxonomists for standard genome sequencing and annotation.</title>
        <authorList>
            <consortium name="The Broad Institute Genomics Platform"/>
            <consortium name="The Broad Institute Genome Sequencing Center for Infectious Disease"/>
            <person name="Wu L."/>
            <person name="Ma J."/>
        </authorList>
    </citation>
    <scope>NUCLEOTIDE SEQUENCE [LARGE SCALE GENOMIC DNA]</scope>
    <source>
        <strain evidence="2">KACC 12634</strain>
    </source>
</reference>
<evidence type="ECO:0000313" key="2">
    <source>
        <dbReference type="Proteomes" id="UP001596470"/>
    </source>
</evidence>
<dbReference type="EMBL" id="JBHSYS010000001">
    <property type="protein sequence ID" value="MFC6956039.1"/>
    <property type="molecule type" value="Genomic_DNA"/>
</dbReference>
<protein>
    <submittedName>
        <fullName evidence="1">Uncharacterized protein</fullName>
    </submittedName>
</protein>
<proteinExistence type="predicted"/>
<keyword evidence="2" id="KW-1185">Reference proteome</keyword>
<accession>A0ABW2D4X1</accession>
<gene>
    <name evidence="1" type="ORF">ACFQS3_02390</name>
</gene>
<dbReference type="Proteomes" id="UP001596470">
    <property type="component" value="Unassembled WGS sequence"/>
</dbReference>
<dbReference type="RefSeq" id="WP_382353315.1">
    <property type="nucleotide sequence ID" value="NZ_JBHMBP010000004.1"/>
</dbReference>